<evidence type="ECO:0008006" key="2">
    <source>
        <dbReference type="Google" id="ProtNLM"/>
    </source>
</evidence>
<evidence type="ECO:0000313" key="1">
    <source>
        <dbReference type="EMBL" id="CAB5224761.1"/>
    </source>
</evidence>
<proteinExistence type="predicted"/>
<sequence length="136" mass="16013">MRNKYRVIVSTALAFVLGFASAFPIKDATNKYLKENQEKKWTVEDSKSYALDQLLDWHYKEYKCLVKLWTKESNWRPEAYNKIKVMGKNAGGIPQLLGLDPNLPATIQIDRGLKYIYHRYDTPCNAWKFFEKKGYH</sequence>
<gene>
    <name evidence="1" type="ORF">UFOVP744_5</name>
</gene>
<name>A0A6J7XAZ4_9CAUD</name>
<organism evidence="1">
    <name type="scientific">uncultured Caudovirales phage</name>
    <dbReference type="NCBI Taxonomy" id="2100421"/>
    <lineage>
        <taxon>Viruses</taxon>
        <taxon>Duplodnaviria</taxon>
        <taxon>Heunggongvirae</taxon>
        <taxon>Uroviricota</taxon>
        <taxon>Caudoviricetes</taxon>
        <taxon>Peduoviridae</taxon>
        <taxon>Maltschvirus</taxon>
        <taxon>Maltschvirus maltsch</taxon>
    </lineage>
</organism>
<reference evidence="1" key="1">
    <citation type="submission" date="2020-05" db="EMBL/GenBank/DDBJ databases">
        <authorList>
            <person name="Chiriac C."/>
            <person name="Salcher M."/>
            <person name="Ghai R."/>
            <person name="Kavagutti S V."/>
        </authorList>
    </citation>
    <scope>NUCLEOTIDE SEQUENCE</scope>
</reference>
<accession>A0A6J7XAZ4</accession>
<dbReference type="EMBL" id="LR798338">
    <property type="protein sequence ID" value="CAB5224761.1"/>
    <property type="molecule type" value="Genomic_DNA"/>
</dbReference>
<protein>
    <recommendedName>
        <fullName evidence="2">Transglycosylase SLT domain-containing protein</fullName>
    </recommendedName>
</protein>